<dbReference type="PROSITE" id="PS51141">
    <property type="entry name" value="ZF_SBP"/>
    <property type="match status" value="1"/>
</dbReference>
<dbReference type="GO" id="GO:0005634">
    <property type="term" value="C:nucleus"/>
    <property type="evidence" value="ECO:0007669"/>
    <property type="project" value="InterPro"/>
</dbReference>
<name>A0A061RJQ3_9CHLO</name>
<dbReference type="GO" id="GO:0008270">
    <property type="term" value="F:zinc ion binding"/>
    <property type="evidence" value="ECO:0007669"/>
    <property type="project" value="UniProtKB-KW"/>
</dbReference>
<evidence type="ECO:0000259" key="5">
    <source>
        <dbReference type="PROSITE" id="PS51141"/>
    </source>
</evidence>
<evidence type="ECO:0000256" key="3">
    <source>
        <dbReference type="ARBA" id="ARBA00022833"/>
    </source>
</evidence>
<dbReference type="InterPro" id="IPR004333">
    <property type="entry name" value="SBP_dom"/>
</dbReference>
<dbReference type="Gene3D" id="4.10.1100.10">
    <property type="entry name" value="Transcription factor, SBP-box domain"/>
    <property type="match status" value="1"/>
</dbReference>
<sequence>MCLTLTTASLMALENSHSLTLDEVKCLVSNCDKVIGEKSGLSRRSKVCIEHRQATKVFLDGSFQRYCQQCNKFHSLEQFEGDNRGCRSKLAKHNQRQRQRRMRKRTSQNKPTGVGTARLHAAASATPSPNRRVQVAASVLI</sequence>
<proteinExistence type="predicted"/>
<keyword evidence="1" id="KW-0479">Metal-binding</keyword>
<dbReference type="EMBL" id="GBEZ01015246">
    <property type="protein sequence ID" value="JAC70900.1"/>
    <property type="molecule type" value="Transcribed_RNA"/>
</dbReference>
<feature type="compositionally biased region" description="Basic residues" evidence="4">
    <location>
        <begin position="89"/>
        <end position="107"/>
    </location>
</feature>
<feature type="region of interest" description="Disordered" evidence="4">
    <location>
        <begin position="89"/>
        <end position="115"/>
    </location>
</feature>
<keyword evidence="2" id="KW-0863">Zinc-finger</keyword>
<keyword evidence="3" id="KW-0862">Zinc</keyword>
<feature type="domain" description="SBP-type" evidence="5">
    <location>
        <begin position="23"/>
        <end position="100"/>
    </location>
</feature>
<dbReference type="PANTHER" id="PTHR31251:SF169">
    <property type="entry name" value="SQUAMOSA PROMOTER-BINDING-LIKE PROTEIN 8"/>
    <property type="match status" value="1"/>
</dbReference>
<protein>
    <submittedName>
        <fullName evidence="6">Squamosa promoter binding protein-like 7</fullName>
    </submittedName>
</protein>
<accession>A0A061RJQ3</accession>
<evidence type="ECO:0000256" key="1">
    <source>
        <dbReference type="ARBA" id="ARBA00022723"/>
    </source>
</evidence>
<evidence type="ECO:0000256" key="4">
    <source>
        <dbReference type="SAM" id="MobiDB-lite"/>
    </source>
</evidence>
<dbReference type="PANTHER" id="PTHR31251">
    <property type="entry name" value="SQUAMOSA PROMOTER-BINDING-LIKE PROTEIN 4"/>
    <property type="match status" value="1"/>
</dbReference>
<dbReference type="AlphaFoldDB" id="A0A061RJQ3"/>
<evidence type="ECO:0000256" key="2">
    <source>
        <dbReference type="ARBA" id="ARBA00022771"/>
    </source>
</evidence>
<dbReference type="InterPro" id="IPR044817">
    <property type="entry name" value="SBP-like"/>
</dbReference>
<dbReference type="SUPFAM" id="SSF103612">
    <property type="entry name" value="SBT domain"/>
    <property type="match status" value="1"/>
</dbReference>
<dbReference type="InterPro" id="IPR036893">
    <property type="entry name" value="SBP_sf"/>
</dbReference>
<dbReference type="Pfam" id="PF03110">
    <property type="entry name" value="SBP"/>
    <property type="match status" value="1"/>
</dbReference>
<dbReference type="GO" id="GO:0003677">
    <property type="term" value="F:DNA binding"/>
    <property type="evidence" value="ECO:0007669"/>
    <property type="project" value="InterPro"/>
</dbReference>
<organism evidence="6">
    <name type="scientific">Tetraselmis sp. GSL018</name>
    <dbReference type="NCBI Taxonomy" id="582737"/>
    <lineage>
        <taxon>Eukaryota</taxon>
        <taxon>Viridiplantae</taxon>
        <taxon>Chlorophyta</taxon>
        <taxon>core chlorophytes</taxon>
        <taxon>Chlorodendrophyceae</taxon>
        <taxon>Chlorodendrales</taxon>
        <taxon>Chlorodendraceae</taxon>
        <taxon>Tetraselmis</taxon>
    </lineage>
</organism>
<evidence type="ECO:0000313" key="6">
    <source>
        <dbReference type="EMBL" id="JAC70900.1"/>
    </source>
</evidence>
<gene>
    <name evidence="6" type="ORF">TSPGSL018_3126</name>
</gene>
<reference evidence="6" key="1">
    <citation type="submission" date="2014-05" db="EMBL/GenBank/DDBJ databases">
        <title>The transcriptome of the halophilic microalga Tetraselmis sp. GSL018 isolated from the Great Salt Lake, Utah.</title>
        <authorList>
            <person name="Jinkerson R.E."/>
            <person name="D'Adamo S."/>
            <person name="Posewitz M.C."/>
        </authorList>
    </citation>
    <scope>NUCLEOTIDE SEQUENCE</scope>
    <source>
        <strain evidence="6">GSL018</strain>
    </source>
</reference>